<dbReference type="Proteomes" id="UP001516023">
    <property type="component" value="Unassembled WGS sequence"/>
</dbReference>
<dbReference type="AlphaFoldDB" id="A0ABD3QXB4"/>
<feature type="compositionally biased region" description="Basic residues" evidence="1">
    <location>
        <begin position="531"/>
        <end position="556"/>
    </location>
</feature>
<gene>
    <name evidence="4" type="ORF">HJC23_008459</name>
</gene>
<evidence type="ECO:0000313" key="5">
    <source>
        <dbReference type="Proteomes" id="UP001516023"/>
    </source>
</evidence>
<keyword evidence="2" id="KW-0472">Membrane</keyword>
<sequence>MTTVTSAAFTAALLLTPLLSIGQKVFCPISYQECSNGLFNPDTCACECIPPFCPDTNGDCSNPTGYCGGNPWQNCQRGVDCPWWPNPLKAESCMTGNSIPPGIWKIYRNLEYCCSANFPYSQVCPTAVTVTTSPPTIRPPSPPSPQASPVAGTEPSPSTTSPAVPFNIDTEYETIPLKLSLVGLTSDIPSIRDFKDAMMEELKNILTELASSLDMTISEISENYGPTSNSRALQSSAQSFASNPTQAMSLYYDVSVVRNPGERYARILIQAIQDRHGELLSQIQEYTDNQGYGYISNFDMCTTSSNVSDPKEDSYDLCTLDNQIVPIKFSASNLSPDMDPKDLERDLIDAYKEILSGIDGLEMKSIDLDRIVEKGDGVDVYFNVDVIRNGQDWKSVVKNALQKEAARNQLLSEVQKYSALDENGETLEWCVNDLGIFTTDCAAVTSYQFAIPNWAIITIAVASVVLLCCLLISCCICARQRARDDDVTKDNFRTYVSDPELWRRNQHEERRRRLAPPRRRRDYKRIAERPQRRHHRDERRQSRHRSSRPRSYSRRWRRSKPIEDVKHNGVHEIYFDEENQRPPLLALPPPQYEYYPRPQAPQFNTPRPFYPPQEQLYAIEGPVYCDDEEVNRPDPPMEAGPILMLTDGRQDVDRKSESSSEENRPYLAIEPPGANWDESESEASCELQWEGSDRDD</sequence>
<keyword evidence="3" id="KW-0732">Signal</keyword>
<dbReference type="EMBL" id="JABMIG020000006">
    <property type="protein sequence ID" value="KAL3804644.1"/>
    <property type="molecule type" value="Genomic_DNA"/>
</dbReference>
<organism evidence="4 5">
    <name type="scientific">Cyclotella cryptica</name>
    <dbReference type="NCBI Taxonomy" id="29204"/>
    <lineage>
        <taxon>Eukaryota</taxon>
        <taxon>Sar</taxon>
        <taxon>Stramenopiles</taxon>
        <taxon>Ochrophyta</taxon>
        <taxon>Bacillariophyta</taxon>
        <taxon>Coscinodiscophyceae</taxon>
        <taxon>Thalassiosirophycidae</taxon>
        <taxon>Stephanodiscales</taxon>
        <taxon>Stephanodiscaceae</taxon>
        <taxon>Cyclotella</taxon>
    </lineage>
</organism>
<evidence type="ECO:0000313" key="4">
    <source>
        <dbReference type="EMBL" id="KAL3804644.1"/>
    </source>
</evidence>
<evidence type="ECO:0000256" key="1">
    <source>
        <dbReference type="SAM" id="MobiDB-lite"/>
    </source>
</evidence>
<feature type="chain" id="PRO_5044877990" evidence="3">
    <location>
        <begin position="23"/>
        <end position="696"/>
    </location>
</feature>
<feature type="region of interest" description="Disordered" evidence="1">
    <location>
        <begin position="506"/>
        <end position="556"/>
    </location>
</feature>
<feature type="region of interest" description="Disordered" evidence="1">
    <location>
        <begin position="132"/>
        <end position="162"/>
    </location>
</feature>
<protein>
    <submittedName>
        <fullName evidence="4">Uncharacterized protein</fullName>
    </submittedName>
</protein>
<keyword evidence="5" id="KW-1185">Reference proteome</keyword>
<feature type="signal peptide" evidence="3">
    <location>
        <begin position="1"/>
        <end position="22"/>
    </location>
</feature>
<feature type="transmembrane region" description="Helical" evidence="2">
    <location>
        <begin position="454"/>
        <end position="478"/>
    </location>
</feature>
<keyword evidence="2" id="KW-0812">Transmembrane</keyword>
<keyword evidence="2" id="KW-1133">Transmembrane helix</keyword>
<reference evidence="4 5" key="1">
    <citation type="journal article" date="2020" name="G3 (Bethesda)">
        <title>Improved Reference Genome for Cyclotella cryptica CCMP332, a Model for Cell Wall Morphogenesis, Salinity Adaptation, and Lipid Production in Diatoms (Bacillariophyta).</title>
        <authorList>
            <person name="Roberts W.R."/>
            <person name="Downey K.M."/>
            <person name="Ruck E.C."/>
            <person name="Traller J.C."/>
            <person name="Alverson A.J."/>
        </authorList>
    </citation>
    <scope>NUCLEOTIDE SEQUENCE [LARGE SCALE GENOMIC DNA]</scope>
    <source>
        <strain evidence="4 5">CCMP332</strain>
    </source>
</reference>
<feature type="region of interest" description="Disordered" evidence="1">
    <location>
        <begin position="634"/>
        <end position="696"/>
    </location>
</feature>
<feature type="compositionally biased region" description="Basic and acidic residues" evidence="1">
    <location>
        <begin position="648"/>
        <end position="664"/>
    </location>
</feature>
<evidence type="ECO:0000256" key="2">
    <source>
        <dbReference type="SAM" id="Phobius"/>
    </source>
</evidence>
<evidence type="ECO:0000256" key="3">
    <source>
        <dbReference type="SAM" id="SignalP"/>
    </source>
</evidence>
<name>A0ABD3QXB4_9STRA</name>
<feature type="compositionally biased region" description="Basic residues" evidence="1">
    <location>
        <begin position="512"/>
        <end position="523"/>
    </location>
</feature>
<feature type="compositionally biased region" description="Pro residues" evidence="1">
    <location>
        <begin position="136"/>
        <end position="146"/>
    </location>
</feature>
<comment type="caution">
    <text evidence="4">The sequence shown here is derived from an EMBL/GenBank/DDBJ whole genome shotgun (WGS) entry which is preliminary data.</text>
</comment>
<accession>A0ABD3QXB4</accession>
<proteinExistence type="predicted"/>